<reference evidence="3" key="1">
    <citation type="submission" date="2005-10" db="EMBL/GenBank/DDBJ databases">
        <title>Complete sequence of Pelobacter carbinolicus DSM 2380.</title>
        <authorList>
            <person name="Copeland A."/>
            <person name="Lucas S."/>
            <person name="Lapidus A."/>
            <person name="Barry K."/>
            <person name="Detter J.C."/>
            <person name="Glavina T."/>
            <person name="Hammon N."/>
            <person name="Israni S."/>
            <person name="Pitluck S."/>
            <person name="Chertkov O."/>
            <person name="Schmutz J."/>
            <person name="Larimer F."/>
            <person name="Land M."/>
            <person name="Kyrpides N."/>
            <person name="Ivanova N."/>
            <person name="Richardson P."/>
        </authorList>
    </citation>
    <scope>NUCLEOTIDE SEQUENCE [LARGE SCALE GENOMIC DNA]</scope>
    <source>
        <strain evidence="3">DSM 2380 / NBRC 103641 / GraBd1</strain>
    </source>
</reference>
<keyword evidence="1" id="KW-0472">Membrane</keyword>
<dbReference type="InterPro" id="IPR012902">
    <property type="entry name" value="N_methyl_site"/>
</dbReference>
<dbReference type="RefSeq" id="WP_011341906.1">
    <property type="nucleotide sequence ID" value="NC_007498.2"/>
</dbReference>
<accession>Q3A2L4</accession>
<dbReference type="OrthoDB" id="5296638at2"/>
<evidence type="ECO:0000313" key="3">
    <source>
        <dbReference type="Proteomes" id="UP000002534"/>
    </source>
</evidence>
<dbReference type="EMBL" id="CP000142">
    <property type="protein sequence ID" value="ABA89393.1"/>
    <property type="molecule type" value="Genomic_DNA"/>
</dbReference>
<dbReference type="STRING" id="338963.Pcar_2154"/>
<dbReference type="HOGENOM" id="CLU_091705_6_1_7"/>
<dbReference type="InterPro" id="IPR045584">
    <property type="entry name" value="Pilin-like"/>
</dbReference>
<dbReference type="Proteomes" id="UP000002534">
    <property type="component" value="Chromosome"/>
</dbReference>
<dbReference type="Gene3D" id="3.30.700.10">
    <property type="entry name" value="Glycoprotein, Type 4 Pilin"/>
    <property type="match status" value="1"/>
</dbReference>
<evidence type="ECO:0000313" key="2">
    <source>
        <dbReference type="EMBL" id="ABA89393.1"/>
    </source>
</evidence>
<dbReference type="KEGG" id="pca:Pcar_2154"/>
<name>Q3A2L4_SYNC1</name>
<dbReference type="PROSITE" id="PS00409">
    <property type="entry name" value="PROKAR_NTER_METHYL"/>
    <property type="match status" value="1"/>
</dbReference>
<keyword evidence="1" id="KW-1133">Transmembrane helix</keyword>
<feature type="transmembrane region" description="Helical" evidence="1">
    <location>
        <begin position="6"/>
        <end position="31"/>
    </location>
</feature>
<dbReference type="InterPro" id="IPR031982">
    <property type="entry name" value="PilE-like"/>
</dbReference>
<evidence type="ECO:0000256" key="1">
    <source>
        <dbReference type="SAM" id="Phobius"/>
    </source>
</evidence>
<dbReference type="Pfam" id="PF07963">
    <property type="entry name" value="N_methyl"/>
    <property type="match status" value="1"/>
</dbReference>
<keyword evidence="1" id="KW-0812">Transmembrane</keyword>
<dbReference type="eggNOG" id="COG4968">
    <property type="taxonomic scope" value="Bacteria"/>
</dbReference>
<dbReference type="SUPFAM" id="SSF54523">
    <property type="entry name" value="Pili subunits"/>
    <property type="match status" value="1"/>
</dbReference>
<sequence>MKTKESGFSLIELLVTVAIIGILSAIAVPIYNQHILRTNRAAAKGLLTEMAQRLERHYTRNNTYAGLDVQDMVTGVTIINANEIESRRYRFHFQAGGAPDATSFILEAVPQAGQAGDDCGTMSINQAGARNAAQAGCW</sequence>
<dbReference type="GO" id="GO:0043683">
    <property type="term" value="P:type IV pilus assembly"/>
    <property type="evidence" value="ECO:0007669"/>
    <property type="project" value="InterPro"/>
</dbReference>
<proteinExistence type="predicted"/>
<keyword evidence="3" id="KW-1185">Reference proteome</keyword>
<dbReference type="NCBIfam" id="TIGR02532">
    <property type="entry name" value="IV_pilin_GFxxxE"/>
    <property type="match status" value="1"/>
</dbReference>
<dbReference type="Pfam" id="PF16732">
    <property type="entry name" value="ComP_DUS"/>
    <property type="match status" value="1"/>
</dbReference>
<gene>
    <name evidence="2" type="primary">pilE</name>
    <name evidence="2" type="ordered locus">Pcar_2154</name>
</gene>
<organism evidence="2 3">
    <name type="scientific">Syntrophotalea carbinolica (strain DSM 2380 / NBRC 103641 / GraBd1)</name>
    <name type="common">Pelobacter carbinolicus</name>
    <dbReference type="NCBI Taxonomy" id="338963"/>
    <lineage>
        <taxon>Bacteria</taxon>
        <taxon>Pseudomonadati</taxon>
        <taxon>Thermodesulfobacteriota</taxon>
        <taxon>Desulfuromonadia</taxon>
        <taxon>Desulfuromonadales</taxon>
        <taxon>Syntrophotaleaceae</taxon>
        <taxon>Syntrophotalea</taxon>
    </lineage>
</organism>
<dbReference type="AlphaFoldDB" id="Q3A2L4"/>
<reference evidence="2 3" key="2">
    <citation type="journal article" date="2012" name="BMC Genomics">
        <title>The genome of Pelobacter carbinolicus reveals surprising metabolic capabilities and physiological features.</title>
        <authorList>
            <person name="Aklujkar M."/>
            <person name="Haveman S.A."/>
            <person name="Didonato R.Jr."/>
            <person name="Chertkov O."/>
            <person name="Han C.S."/>
            <person name="Land M.L."/>
            <person name="Brown P."/>
            <person name="Lovley D.R."/>
        </authorList>
    </citation>
    <scope>NUCLEOTIDE SEQUENCE [LARGE SCALE GENOMIC DNA]</scope>
    <source>
        <strain evidence="3">DSM 2380 / NBRC 103641 / GraBd1</strain>
    </source>
</reference>
<protein>
    <submittedName>
        <fullName evidence="2">Type IV pilus minor pilin PilE</fullName>
    </submittedName>
</protein>